<name>A0A5J5EIC5_9PEZI</name>
<dbReference type="InParanoid" id="A0A5J5EIC5"/>
<dbReference type="AlphaFoldDB" id="A0A5J5EIC5"/>
<keyword evidence="1" id="KW-0732">Signal</keyword>
<evidence type="ECO:0000256" key="1">
    <source>
        <dbReference type="SAM" id="SignalP"/>
    </source>
</evidence>
<comment type="caution">
    <text evidence="2">The sequence shown here is derived from an EMBL/GenBank/DDBJ whole genome shotgun (WGS) entry which is preliminary data.</text>
</comment>
<evidence type="ECO:0000313" key="2">
    <source>
        <dbReference type="EMBL" id="KAA8894827.1"/>
    </source>
</evidence>
<dbReference type="EMBL" id="VXIS01000307">
    <property type="protein sequence ID" value="KAA8894827.1"/>
    <property type="molecule type" value="Genomic_DNA"/>
</dbReference>
<reference evidence="2 3" key="1">
    <citation type="submission" date="2019-09" db="EMBL/GenBank/DDBJ databases">
        <title>Draft genome of the ectomycorrhizal ascomycete Sphaerosporella brunnea.</title>
        <authorList>
            <consortium name="DOE Joint Genome Institute"/>
            <person name="Benucci G.M."/>
            <person name="Marozzi G."/>
            <person name="Antonielli L."/>
            <person name="Sanchez S."/>
            <person name="Marco P."/>
            <person name="Wang X."/>
            <person name="Falini L.B."/>
            <person name="Barry K."/>
            <person name="Haridas S."/>
            <person name="Lipzen A."/>
            <person name="Labutti K."/>
            <person name="Grigoriev I.V."/>
            <person name="Murat C."/>
            <person name="Martin F."/>
            <person name="Albertini E."/>
            <person name="Donnini D."/>
            <person name="Bonito G."/>
        </authorList>
    </citation>
    <scope>NUCLEOTIDE SEQUENCE [LARGE SCALE GENOMIC DNA]</scope>
    <source>
        <strain evidence="2 3">Sb_GMNB300</strain>
    </source>
</reference>
<evidence type="ECO:0000313" key="3">
    <source>
        <dbReference type="Proteomes" id="UP000326924"/>
    </source>
</evidence>
<accession>A0A5J5EIC5</accession>
<gene>
    <name evidence="2" type="ORF">FN846DRAFT_972512</name>
</gene>
<organism evidence="2 3">
    <name type="scientific">Sphaerosporella brunnea</name>
    <dbReference type="NCBI Taxonomy" id="1250544"/>
    <lineage>
        <taxon>Eukaryota</taxon>
        <taxon>Fungi</taxon>
        <taxon>Dikarya</taxon>
        <taxon>Ascomycota</taxon>
        <taxon>Pezizomycotina</taxon>
        <taxon>Pezizomycetes</taxon>
        <taxon>Pezizales</taxon>
        <taxon>Pyronemataceae</taxon>
        <taxon>Sphaerosporella</taxon>
    </lineage>
</organism>
<dbReference type="Proteomes" id="UP000326924">
    <property type="component" value="Unassembled WGS sequence"/>
</dbReference>
<feature type="signal peptide" evidence="1">
    <location>
        <begin position="1"/>
        <end position="26"/>
    </location>
</feature>
<feature type="chain" id="PRO_5023883432" evidence="1">
    <location>
        <begin position="27"/>
        <end position="162"/>
    </location>
</feature>
<sequence>MKTKQTQTDMLLVALTIASFATKSLRQETVPERRDTQSFSVPKYQPASIHIQVSLLAGLQVGPVQSGPRVEKRSTRSHCLLKPLLVFHFWMAGWSQRPMASRPSWKFYSFITRLQPLPSQKIRKAASRGYYWAVSISHNNHRLPGLQLDPVHGLRVGPAQSL</sequence>
<protein>
    <submittedName>
        <fullName evidence="2">Uncharacterized protein</fullName>
    </submittedName>
</protein>
<proteinExistence type="predicted"/>
<keyword evidence="3" id="KW-1185">Reference proteome</keyword>